<accession>A0A1E5KU27</accession>
<proteinExistence type="predicted"/>
<dbReference type="Pfam" id="PF00583">
    <property type="entry name" value="Acetyltransf_1"/>
    <property type="match status" value="1"/>
</dbReference>
<dbReference type="PANTHER" id="PTHR43877">
    <property type="entry name" value="AMINOALKYLPHOSPHONATE N-ACETYLTRANSFERASE-RELATED-RELATED"/>
    <property type="match status" value="1"/>
</dbReference>
<dbReference type="EMBL" id="MIEK01000047">
    <property type="protein sequence ID" value="OEH81397.1"/>
    <property type="molecule type" value="Genomic_DNA"/>
</dbReference>
<dbReference type="GO" id="GO:0016747">
    <property type="term" value="F:acyltransferase activity, transferring groups other than amino-acyl groups"/>
    <property type="evidence" value="ECO:0007669"/>
    <property type="project" value="InterPro"/>
</dbReference>
<gene>
    <name evidence="4" type="ORF">BCR26_16575</name>
</gene>
<name>A0A1E5KU27_9ENTE</name>
<dbReference type="InterPro" id="IPR016181">
    <property type="entry name" value="Acyl_CoA_acyltransferase"/>
</dbReference>
<dbReference type="STRING" id="762845.BCR26_16575"/>
<sequence length="143" mass="16270">MKIREAKQEDIREIAILNQEELNYDYPIIDAEAQLLKILSSPNNQLFVAEIDDKIVGYVQASEYISTYFSPAVNIVGLAVSKKSQGKGVGRALMLQAENWAKTIDATFIRLSSGEERTEAHQFYQKIGYEKIKNHATFKKRLD</sequence>
<dbReference type="RefSeq" id="WP_069699621.1">
    <property type="nucleotide sequence ID" value="NZ_JAGGMA010000053.1"/>
</dbReference>
<feature type="domain" description="N-acetyltransferase" evidence="3">
    <location>
        <begin position="1"/>
        <end position="143"/>
    </location>
</feature>
<dbReference type="PANTHER" id="PTHR43877:SF2">
    <property type="entry name" value="AMINOALKYLPHOSPHONATE N-ACETYLTRANSFERASE-RELATED"/>
    <property type="match status" value="1"/>
</dbReference>
<evidence type="ECO:0000256" key="1">
    <source>
        <dbReference type="ARBA" id="ARBA00022679"/>
    </source>
</evidence>
<dbReference type="InterPro" id="IPR000182">
    <property type="entry name" value="GNAT_dom"/>
</dbReference>
<organism evidence="4 5">
    <name type="scientific">Enterococcus rivorum</name>
    <dbReference type="NCBI Taxonomy" id="762845"/>
    <lineage>
        <taxon>Bacteria</taxon>
        <taxon>Bacillati</taxon>
        <taxon>Bacillota</taxon>
        <taxon>Bacilli</taxon>
        <taxon>Lactobacillales</taxon>
        <taxon>Enterococcaceae</taxon>
        <taxon>Enterococcus</taxon>
    </lineage>
</organism>
<keyword evidence="1" id="KW-0808">Transferase</keyword>
<dbReference type="Proteomes" id="UP000095256">
    <property type="component" value="Unassembled WGS sequence"/>
</dbReference>
<evidence type="ECO:0000256" key="2">
    <source>
        <dbReference type="ARBA" id="ARBA00023315"/>
    </source>
</evidence>
<dbReference type="OrthoDB" id="9797826at2"/>
<dbReference type="PROSITE" id="PS51186">
    <property type="entry name" value="GNAT"/>
    <property type="match status" value="1"/>
</dbReference>
<evidence type="ECO:0000259" key="3">
    <source>
        <dbReference type="PROSITE" id="PS51186"/>
    </source>
</evidence>
<comment type="caution">
    <text evidence="4">The sequence shown here is derived from an EMBL/GenBank/DDBJ whole genome shotgun (WGS) entry which is preliminary data.</text>
</comment>
<dbReference type="CDD" id="cd04301">
    <property type="entry name" value="NAT_SF"/>
    <property type="match status" value="1"/>
</dbReference>
<dbReference type="SUPFAM" id="SSF55729">
    <property type="entry name" value="Acyl-CoA N-acyltransferases (Nat)"/>
    <property type="match status" value="1"/>
</dbReference>
<dbReference type="AlphaFoldDB" id="A0A1E5KU27"/>
<reference evidence="4 5" key="1">
    <citation type="submission" date="2016-09" db="EMBL/GenBank/DDBJ databases">
        <authorList>
            <person name="Capua I."/>
            <person name="De Benedictis P."/>
            <person name="Joannis T."/>
            <person name="Lombin L.H."/>
            <person name="Cattoli G."/>
        </authorList>
    </citation>
    <scope>NUCLEOTIDE SEQUENCE [LARGE SCALE GENOMIC DNA]</scope>
    <source>
        <strain evidence="4 5">LMG 25899</strain>
    </source>
</reference>
<evidence type="ECO:0000313" key="4">
    <source>
        <dbReference type="EMBL" id="OEH81397.1"/>
    </source>
</evidence>
<keyword evidence="5" id="KW-1185">Reference proteome</keyword>
<protein>
    <recommendedName>
        <fullName evidence="3">N-acetyltransferase domain-containing protein</fullName>
    </recommendedName>
</protein>
<keyword evidence="2" id="KW-0012">Acyltransferase</keyword>
<dbReference type="InterPro" id="IPR050832">
    <property type="entry name" value="Bact_Acetyltransf"/>
</dbReference>
<evidence type="ECO:0000313" key="5">
    <source>
        <dbReference type="Proteomes" id="UP000095256"/>
    </source>
</evidence>
<dbReference type="Gene3D" id="3.40.630.30">
    <property type="match status" value="1"/>
</dbReference>